<gene>
    <name evidence="5" type="ORF">TD95_002158</name>
</gene>
<feature type="compositionally biased region" description="Low complexity" evidence="2">
    <location>
        <begin position="237"/>
        <end position="251"/>
    </location>
</feature>
<evidence type="ECO:0000256" key="1">
    <source>
        <dbReference type="ARBA" id="ARBA00022786"/>
    </source>
</evidence>
<dbReference type="PROSITE" id="PS50127">
    <property type="entry name" value="UBC_2"/>
    <property type="match status" value="1"/>
</dbReference>
<reference evidence="5 6" key="1">
    <citation type="submission" date="2015-03" db="EMBL/GenBank/DDBJ databases">
        <authorList>
            <person name="Radwan O."/>
            <person name="Al-Naeli F.A."/>
            <person name="Rendon G.A."/>
            <person name="Fields C."/>
        </authorList>
    </citation>
    <scope>NUCLEOTIDE SEQUENCE [LARGE SCALE GENOMIC DNA]</scope>
    <source>
        <strain evidence="5">CR-DP1</strain>
    </source>
</reference>
<proteinExistence type="predicted"/>
<feature type="region of interest" description="Disordered" evidence="2">
    <location>
        <begin position="220"/>
        <end position="251"/>
    </location>
</feature>
<feature type="domain" description="UBC core" evidence="4">
    <location>
        <begin position="11"/>
        <end position="162"/>
    </location>
</feature>
<organism evidence="5 6">
    <name type="scientific">Thielaviopsis punctulata</name>
    <dbReference type="NCBI Taxonomy" id="72032"/>
    <lineage>
        <taxon>Eukaryota</taxon>
        <taxon>Fungi</taxon>
        <taxon>Dikarya</taxon>
        <taxon>Ascomycota</taxon>
        <taxon>Pezizomycotina</taxon>
        <taxon>Sordariomycetes</taxon>
        <taxon>Hypocreomycetidae</taxon>
        <taxon>Microascales</taxon>
        <taxon>Ceratocystidaceae</taxon>
        <taxon>Thielaviopsis</taxon>
    </lineage>
</organism>
<keyword evidence="6" id="KW-1185">Reference proteome</keyword>
<evidence type="ECO:0000313" key="5">
    <source>
        <dbReference type="EMBL" id="KKA25969.1"/>
    </source>
</evidence>
<dbReference type="InterPro" id="IPR000608">
    <property type="entry name" value="UBC"/>
</dbReference>
<name>A0A0F4Z5Z4_9PEZI</name>
<feature type="compositionally biased region" description="Polar residues" evidence="2">
    <location>
        <begin position="227"/>
        <end position="236"/>
    </location>
</feature>
<dbReference type="Pfam" id="PF00179">
    <property type="entry name" value="UQ_con"/>
    <property type="match status" value="1"/>
</dbReference>
<dbReference type="FunFam" id="3.10.110.10:FF:000093">
    <property type="entry name" value="Ubiquitin conjugating enzyme (UbcF), putative"/>
    <property type="match status" value="1"/>
</dbReference>
<keyword evidence="1" id="KW-0833">Ubl conjugation pathway</keyword>
<dbReference type="OrthoDB" id="1158011at2759"/>
<evidence type="ECO:0000313" key="6">
    <source>
        <dbReference type="Proteomes" id="UP000033483"/>
    </source>
</evidence>
<evidence type="ECO:0000259" key="4">
    <source>
        <dbReference type="PROSITE" id="PS50127"/>
    </source>
</evidence>
<sequence length="370" mass="41008">MSTPAFNPRSPTMRRIMREAKELSSSPSPDYTAAPLESDIFEWHFTIRGPPNSVYAAGIYHGRIVLPTQYPLRPPNFRFTTPSGRFEVNREICLSISGFHEEMWQPAWGIRTALVALRSFMETNADGQVGGLDATDAVKRSMAVDSPSFRCATCRKTNAEIIAECEAAAAASSSAAATVEVPEELKLAFKDQMGSGGGADAAQQDDKDEEARLAEGFVQTVPDGQNAAGQNAVSQNAAAHNDPAARAAAQLQAHLQAQNTAFVQQIQQQMQQQMQQQHAQLQQQQQQQWQNQTHHAHVHQNPNHYQNQQQQQQHNMNNMGGGHNVDFLQRNVAYAEDVPVWIDMAIAGLLCLLTTLMFKWGYLDRLLMIL</sequence>
<dbReference type="AlphaFoldDB" id="A0A0F4Z5Z4"/>
<evidence type="ECO:0000256" key="2">
    <source>
        <dbReference type="SAM" id="MobiDB-lite"/>
    </source>
</evidence>
<dbReference type="SUPFAM" id="SSF54495">
    <property type="entry name" value="UBC-like"/>
    <property type="match status" value="1"/>
</dbReference>
<keyword evidence="3" id="KW-1133">Transmembrane helix</keyword>
<evidence type="ECO:0000256" key="3">
    <source>
        <dbReference type="SAM" id="Phobius"/>
    </source>
</evidence>
<dbReference type="CDD" id="cd23799">
    <property type="entry name" value="UBCc_UBE2J"/>
    <property type="match status" value="1"/>
</dbReference>
<dbReference type="InterPro" id="IPR016135">
    <property type="entry name" value="UBQ-conjugating_enzyme/RWD"/>
</dbReference>
<feature type="region of interest" description="Disordered" evidence="2">
    <location>
        <begin position="285"/>
        <end position="322"/>
    </location>
</feature>
<dbReference type="EMBL" id="LAEV01002315">
    <property type="protein sequence ID" value="KKA25969.1"/>
    <property type="molecule type" value="Genomic_DNA"/>
</dbReference>
<accession>A0A0F4Z5Z4</accession>
<dbReference type="PANTHER" id="PTHR24067">
    <property type="entry name" value="UBIQUITIN-CONJUGATING ENZYME E2"/>
    <property type="match status" value="1"/>
</dbReference>
<keyword evidence="3" id="KW-0812">Transmembrane</keyword>
<dbReference type="Gene3D" id="3.10.110.10">
    <property type="entry name" value="Ubiquitin Conjugating Enzyme"/>
    <property type="match status" value="1"/>
</dbReference>
<keyword evidence="3" id="KW-0472">Membrane</keyword>
<dbReference type="InterPro" id="IPR050113">
    <property type="entry name" value="Ub_conjugating_enzyme"/>
</dbReference>
<dbReference type="SMART" id="SM00212">
    <property type="entry name" value="UBCc"/>
    <property type="match status" value="1"/>
</dbReference>
<feature type="transmembrane region" description="Helical" evidence="3">
    <location>
        <begin position="338"/>
        <end position="358"/>
    </location>
</feature>
<feature type="compositionally biased region" description="Low complexity" evidence="2">
    <location>
        <begin position="299"/>
        <end position="318"/>
    </location>
</feature>
<dbReference type="Proteomes" id="UP000033483">
    <property type="component" value="Unassembled WGS sequence"/>
</dbReference>
<protein>
    <recommendedName>
        <fullName evidence="4">UBC core domain-containing protein</fullName>
    </recommendedName>
</protein>
<comment type="caution">
    <text evidence="5">The sequence shown here is derived from an EMBL/GenBank/DDBJ whole genome shotgun (WGS) entry which is preliminary data.</text>
</comment>